<evidence type="ECO:0000313" key="3">
    <source>
        <dbReference type="Proteomes" id="UP000782241"/>
    </source>
</evidence>
<accession>A0A9P7KSB0</accession>
<feature type="region of interest" description="Disordered" evidence="1">
    <location>
        <begin position="344"/>
        <end position="375"/>
    </location>
</feature>
<dbReference type="AlphaFoldDB" id="A0A9P7KSB0"/>
<feature type="compositionally biased region" description="Basic and acidic residues" evidence="1">
    <location>
        <begin position="362"/>
        <end position="375"/>
    </location>
</feature>
<proteinExistence type="predicted"/>
<evidence type="ECO:0000313" key="2">
    <source>
        <dbReference type="EMBL" id="KAG5660044.1"/>
    </source>
</evidence>
<sequence length="375" mass="43295">PKLPTLKETPMDLDELEAHSEKLRRIARNAHDSRVPFDTITSDHHRKVLHKAIRNVLSTELAIFTYAQIIDGLPIADVAWDRRLPGIMGEHIIDDHEILCPGASEKAQEYHENWQPSSLMFDPETVKSYQNAEPGSKCFNVRLVELVAVSLHQIAVLLFQADHRLHQGDIDAITNWKMPLSETMIDVLPGPTLFSHHAYLDDDIYPEGVADIVGYWAEDRIFGGVAVFYRRPRGPNDIPNIYFHPCRQRQTIRVYQLRDEQQQALFNFLLQDEPSTPPSPLPILGDKQNRIRVDAPMAITHFHVYRDIWERKPLNITDLRIFKKRPKDEIDYPEVGDLVRRINAQHGIPIPRPRPRSTSPPAREHGEENKYRDRG</sequence>
<dbReference type="Proteomes" id="UP000782241">
    <property type="component" value="Unassembled WGS sequence"/>
</dbReference>
<name>A0A9P7KSB0_9HYPO</name>
<gene>
    <name evidence="2" type="ORF">KAF25_003566</name>
</gene>
<organism evidence="2 3">
    <name type="scientific">Fusarium avenaceum</name>
    <dbReference type="NCBI Taxonomy" id="40199"/>
    <lineage>
        <taxon>Eukaryota</taxon>
        <taxon>Fungi</taxon>
        <taxon>Dikarya</taxon>
        <taxon>Ascomycota</taxon>
        <taxon>Pezizomycotina</taxon>
        <taxon>Sordariomycetes</taxon>
        <taxon>Hypocreomycetidae</taxon>
        <taxon>Hypocreales</taxon>
        <taxon>Nectriaceae</taxon>
        <taxon>Fusarium</taxon>
        <taxon>Fusarium tricinctum species complex</taxon>
    </lineage>
</organism>
<dbReference type="EMBL" id="JAGPUO010000010">
    <property type="protein sequence ID" value="KAG5660044.1"/>
    <property type="molecule type" value="Genomic_DNA"/>
</dbReference>
<keyword evidence="3" id="KW-1185">Reference proteome</keyword>
<reference evidence="2" key="1">
    <citation type="submission" date="2021-04" db="EMBL/GenBank/DDBJ databases">
        <title>Draft genome of Fusarium avenaceum strain F156N33, isolated from an atmospheric sample in Virginia.</title>
        <authorList>
            <person name="Yang S."/>
            <person name="Vinatzer B.A."/>
            <person name="Coleman J."/>
        </authorList>
    </citation>
    <scope>NUCLEOTIDE SEQUENCE</scope>
    <source>
        <strain evidence="2">F156N33</strain>
    </source>
</reference>
<evidence type="ECO:0000256" key="1">
    <source>
        <dbReference type="SAM" id="MobiDB-lite"/>
    </source>
</evidence>
<protein>
    <submittedName>
        <fullName evidence="2">Uncharacterized protein</fullName>
    </submittedName>
</protein>
<feature type="non-terminal residue" evidence="2">
    <location>
        <position position="1"/>
    </location>
</feature>
<comment type="caution">
    <text evidence="2">The sequence shown here is derived from an EMBL/GenBank/DDBJ whole genome shotgun (WGS) entry which is preliminary data.</text>
</comment>